<organism evidence="1 2">
    <name type="scientific">Micromonospora zhanjiangensis</name>
    <dbReference type="NCBI Taxonomy" id="1522057"/>
    <lineage>
        <taxon>Bacteria</taxon>
        <taxon>Bacillati</taxon>
        <taxon>Actinomycetota</taxon>
        <taxon>Actinomycetes</taxon>
        <taxon>Micromonosporales</taxon>
        <taxon>Micromonosporaceae</taxon>
        <taxon>Micromonospora</taxon>
    </lineage>
</organism>
<sequence length="230" mass="24015">MVPRPLPDRVAALAALDDPIRRAVFNLVARAGAAVSRDAAAEALGLSRRVAASHLDRLAEQGLLAVEYRRPPGRGGPGAGRPAKLYRRTDGEVAVSVPEQHYDLVGGLLAAAVTESIDTGAAVREVLHRTAYDTGRTIGAAAGNLLAALEDAGYEPRRPEHDGGAVVLGNCPFHRLAQQYTALVCGVNLHLLRGVADGAGDSRCIAELVPGPGHCCVRLRPGSAVKRPDP</sequence>
<comment type="caution">
    <text evidence="1">The sequence shown here is derived from an EMBL/GenBank/DDBJ whole genome shotgun (WGS) entry which is preliminary data.</text>
</comment>
<gene>
    <name evidence="1" type="ORF">ACFOX0_05700</name>
</gene>
<keyword evidence="2" id="KW-1185">Reference proteome</keyword>
<dbReference type="Proteomes" id="UP001595868">
    <property type="component" value="Unassembled WGS sequence"/>
</dbReference>
<dbReference type="InterPro" id="IPR036390">
    <property type="entry name" value="WH_DNA-bd_sf"/>
</dbReference>
<dbReference type="InterPro" id="IPR011991">
    <property type="entry name" value="ArsR-like_HTH"/>
</dbReference>
<proteinExistence type="predicted"/>
<name>A0ABV8KIS5_9ACTN</name>
<reference evidence="2" key="1">
    <citation type="journal article" date="2019" name="Int. J. Syst. Evol. Microbiol.">
        <title>The Global Catalogue of Microorganisms (GCM) 10K type strain sequencing project: providing services to taxonomists for standard genome sequencing and annotation.</title>
        <authorList>
            <consortium name="The Broad Institute Genomics Platform"/>
            <consortium name="The Broad Institute Genome Sequencing Center for Infectious Disease"/>
            <person name="Wu L."/>
            <person name="Ma J."/>
        </authorList>
    </citation>
    <scope>NUCLEOTIDE SEQUENCE [LARGE SCALE GENOMIC DNA]</scope>
    <source>
        <strain evidence="2">2902at01</strain>
    </source>
</reference>
<dbReference type="RefSeq" id="WP_377542471.1">
    <property type="nucleotide sequence ID" value="NZ_JBHSBN010000002.1"/>
</dbReference>
<dbReference type="InterPro" id="IPR036388">
    <property type="entry name" value="WH-like_DNA-bd_sf"/>
</dbReference>
<accession>A0ABV8KIS5</accession>
<evidence type="ECO:0000313" key="2">
    <source>
        <dbReference type="Proteomes" id="UP001595868"/>
    </source>
</evidence>
<evidence type="ECO:0000313" key="1">
    <source>
        <dbReference type="EMBL" id="MFC4105431.1"/>
    </source>
</evidence>
<dbReference type="SUPFAM" id="SSF46785">
    <property type="entry name" value="Winged helix' DNA-binding domain"/>
    <property type="match status" value="1"/>
</dbReference>
<protein>
    <submittedName>
        <fullName evidence="1">Helix-turn-helix transcriptional regulator</fullName>
    </submittedName>
</protein>
<dbReference type="EMBL" id="JBHSBN010000002">
    <property type="protein sequence ID" value="MFC4105431.1"/>
    <property type="molecule type" value="Genomic_DNA"/>
</dbReference>
<dbReference type="CDD" id="cd00090">
    <property type="entry name" value="HTH_ARSR"/>
    <property type="match status" value="1"/>
</dbReference>
<dbReference type="Gene3D" id="1.10.10.10">
    <property type="entry name" value="Winged helix-like DNA-binding domain superfamily/Winged helix DNA-binding domain"/>
    <property type="match status" value="1"/>
</dbReference>